<evidence type="ECO:0000256" key="2">
    <source>
        <dbReference type="ARBA" id="ARBA00022679"/>
    </source>
</evidence>
<evidence type="ECO:0000313" key="6">
    <source>
        <dbReference type="EMBL" id="KAJ3052904.1"/>
    </source>
</evidence>
<dbReference type="InterPro" id="IPR010280">
    <property type="entry name" value="U5_MeTrfase_fam"/>
</dbReference>
<accession>A0AAD5X643</accession>
<feature type="binding site" evidence="4">
    <location>
        <position position="571"/>
    </location>
    <ligand>
        <name>S-adenosyl-L-methionine</name>
        <dbReference type="ChEBI" id="CHEBI:59789"/>
    </ligand>
</feature>
<dbReference type="Pfam" id="PF05958">
    <property type="entry name" value="tRNA_U5-meth_tr"/>
    <property type="match status" value="1"/>
</dbReference>
<keyword evidence="3 4" id="KW-0949">S-adenosyl-L-methionine</keyword>
<feature type="compositionally biased region" description="Polar residues" evidence="5">
    <location>
        <begin position="30"/>
        <end position="61"/>
    </location>
</feature>
<dbReference type="SUPFAM" id="SSF53335">
    <property type="entry name" value="S-adenosyl-L-methionine-dependent methyltransferases"/>
    <property type="match status" value="1"/>
</dbReference>
<dbReference type="PANTHER" id="PTHR45904:SF2">
    <property type="entry name" value="TRNA (URACIL-5-)-METHYLTRANSFERASE HOMOLOG A"/>
    <property type="match status" value="1"/>
</dbReference>
<dbReference type="Proteomes" id="UP001212841">
    <property type="component" value="Unassembled WGS sequence"/>
</dbReference>
<dbReference type="PANTHER" id="PTHR45904">
    <property type="entry name" value="TRNA (URACIL-5-)-METHYLTRANSFERASE"/>
    <property type="match status" value="1"/>
</dbReference>
<dbReference type="CDD" id="cd02440">
    <property type="entry name" value="AdoMet_MTases"/>
    <property type="match status" value="1"/>
</dbReference>
<dbReference type="GO" id="GO:0032259">
    <property type="term" value="P:methylation"/>
    <property type="evidence" value="ECO:0007669"/>
    <property type="project" value="UniProtKB-KW"/>
</dbReference>
<feature type="compositionally biased region" description="Basic and acidic residues" evidence="5">
    <location>
        <begin position="172"/>
        <end position="210"/>
    </location>
</feature>
<feature type="region of interest" description="Disordered" evidence="5">
    <location>
        <begin position="172"/>
        <end position="215"/>
    </location>
</feature>
<comment type="caution">
    <text evidence="6">The sequence shown here is derived from an EMBL/GenBank/DDBJ whole genome shotgun (WGS) entry which is preliminary data.</text>
</comment>
<feature type="compositionally biased region" description="Basic and acidic residues" evidence="5">
    <location>
        <begin position="615"/>
        <end position="632"/>
    </location>
</feature>
<dbReference type="InterPro" id="IPR045850">
    <property type="entry name" value="TRM2_met"/>
</dbReference>
<reference evidence="6" key="1">
    <citation type="submission" date="2020-05" db="EMBL/GenBank/DDBJ databases">
        <title>Phylogenomic resolution of chytrid fungi.</title>
        <authorList>
            <person name="Stajich J.E."/>
            <person name="Amses K."/>
            <person name="Simmons R."/>
            <person name="Seto K."/>
            <person name="Myers J."/>
            <person name="Bonds A."/>
            <person name="Quandt C.A."/>
            <person name="Barry K."/>
            <person name="Liu P."/>
            <person name="Grigoriev I."/>
            <person name="Longcore J.E."/>
            <person name="James T.Y."/>
        </authorList>
    </citation>
    <scope>NUCLEOTIDE SEQUENCE</scope>
    <source>
        <strain evidence="6">JEL0318</strain>
    </source>
</reference>
<evidence type="ECO:0000256" key="1">
    <source>
        <dbReference type="ARBA" id="ARBA00022603"/>
    </source>
</evidence>
<organism evidence="6 7">
    <name type="scientific">Rhizophlyctis rosea</name>
    <dbReference type="NCBI Taxonomy" id="64517"/>
    <lineage>
        <taxon>Eukaryota</taxon>
        <taxon>Fungi</taxon>
        <taxon>Fungi incertae sedis</taxon>
        <taxon>Chytridiomycota</taxon>
        <taxon>Chytridiomycota incertae sedis</taxon>
        <taxon>Chytridiomycetes</taxon>
        <taxon>Rhizophlyctidales</taxon>
        <taxon>Rhizophlyctidaceae</taxon>
        <taxon>Rhizophlyctis</taxon>
    </lineage>
</organism>
<dbReference type="EMBL" id="JADGJD010000255">
    <property type="protein sequence ID" value="KAJ3052904.1"/>
    <property type="molecule type" value="Genomic_DNA"/>
</dbReference>
<protein>
    <submittedName>
        <fullName evidence="6">tRNA methyltransferase 2</fullName>
    </submittedName>
</protein>
<gene>
    <name evidence="6" type="primary">TRMT2A</name>
    <name evidence="6" type="ORF">HK097_005437</name>
</gene>
<feature type="active site" description="Nucleophile" evidence="4">
    <location>
        <position position="826"/>
    </location>
</feature>
<dbReference type="GO" id="GO:0006396">
    <property type="term" value="P:RNA processing"/>
    <property type="evidence" value="ECO:0007669"/>
    <property type="project" value="InterPro"/>
</dbReference>
<dbReference type="PROSITE" id="PS51687">
    <property type="entry name" value="SAM_MT_RNA_M5U"/>
    <property type="match status" value="1"/>
</dbReference>
<dbReference type="Gene3D" id="3.40.50.150">
    <property type="entry name" value="Vaccinia Virus protein VP39"/>
    <property type="match status" value="1"/>
</dbReference>
<dbReference type="InterPro" id="IPR029063">
    <property type="entry name" value="SAM-dependent_MTases_sf"/>
</dbReference>
<evidence type="ECO:0000256" key="5">
    <source>
        <dbReference type="SAM" id="MobiDB-lite"/>
    </source>
</evidence>
<feature type="binding site" evidence="4">
    <location>
        <position position="798"/>
    </location>
    <ligand>
        <name>S-adenosyl-L-methionine</name>
        <dbReference type="ChEBI" id="CHEBI:59789"/>
    </ligand>
</feature>
<keyword evidence="7" id="KW-1185">Reference proteome</keyword>
<dbReference type="GO" id="GO:0008173">
    <property type="term" value="F:RNA methyltransferase activity"/>
    <property type="evidence" value="ECO:0007669"/>
    <property type="project" value="InterPro"/>
</dbReference>
<feature type="region of interest" description="Disordered" evidence="5">
    <location>
        <begin position="265"/>
        <end position="292"/>
    </location>
</feature>
<dbReference type="GO" id="GO:0003723">
    <property type="term" value="F:RNA binding"/>
    <property type="evidence" value="ECO:0007669"/>
    <property type="project" value="TreeGrafter"/>
</dbReference>
<comment type="caution">
    <text evidence="4">Lacks conserved residue(s) required for the propagation of feature annotation.</text>
</comment>
<evidence type="ECO:0000313" key="7">
    <source>
        <dbReference type="Proteomes" id="UP001212841"/>
    </source>
</evidence>
<sequence length="882" mass="98923">MTEMDAENSSASIVPAKRSAPQEEAGPFNSAESTDTSSPKKQKTTENTDTTVVFGGITSTPEVAPPITEATPEDTEMGEAPPLEPEDGEIPGLADAEPGEDVTAPRPRIMVFNLPKCGNKEVRKFLKNKLGLDETEITVKKDPKKNNCILACKDDDHKKKVWKAIEEGPEFKKNKLELADPREPRERQKDFLEKQKHKKEGEEAAKRSPEEQINDQVTPLWKMPYELQLEAKERDMYLAVKKIKGKLMNFLPAKYKERIPDMKKKAQEDKDKHAKEAEALAAEREAKNGGEEDVKVPMEQLVLPKLQEMAEEWAEQMLLEEEMPKAHDRLEFRNLRDLGYLPEMYVFHAWNPTSLDDSAGTRADCLASRLKKTEGLPCKMDKIVASPVVDNYRNKCEFSFGRNLDDKVAVGFLLGLYKEGKINVLEPTKCRNVPPAALKIAKVTQEFLRLPGRQKLYHRVDKEGFWRMMLVRTFDSGENMVLVSYNPGDKTKEVVYKELQALREHYKAAREAEKEEDRIQIHSLLVQEHAGAFNGILSLDQAKTWCIDGRPWVYEELLGLRFRVSAGAFFQINSPATECLYSIVRDWCVNAVDAVSSPNLEGDDGQGPSGGHSPSKKDKGKGRVDAMGRPVDKYGFRRNSDPDFGKVTKTNLPAEKVDDLSKITIADICKDEKRLKEGVDMSDDRAVAALAQQKLVKSEGATATPGKVKVKTEGGEEKKNVVLLDLCCGTGTIGITMASKVKRVIGVEMVKAAIDDAKFNATLNGVNNVEYYCGKVEDVIQKVLSTVEDEDEVVAVLDPPRAGVHADVIKAVRNRLDVKRIVFVSCDANAAFQNFVDLMRPESNKFKHRPFRMTRLQPVDLFPHTKHCELVVEFTRAPREIA</sequence>
<feature type="region of interest" description="Disordered" evidence="5">
    <location>
        <begin position="1"/>
        <end position="106"/>
    </location>
</feature>
<feature type="region of interest" description="Disordered" evidence="5">
    <location>
        <begin position="599"/>
        <end position="632"/>
    </location>
</feature>
<evidence type="ECO:0000256" key="3">
    <source>
        <dbReference type="ARBA" id="ARBA00022691"/>
    </source>
</evidence>
<dbReference type="AlphaFoldDB" id="A0AAD5X643"/>
<keyword evidence="2 4" id="KW-0808">Transferase</keyword>
<name>A0AAD5X643_9FUNG</name>
<comment type="similarity">
    <text evidence="4">Belongs to the class I-like SAM-binding methyltransferase superfamily. RNA M5U methyltransferase family.</text>
</comment>
<dbReference type="Gene3D" id="2.40.50.1070">
    <property type="match status" value="1"/>
</dbReference>
<feature type="binding site" evidence="4">
    <location>
        <position position="748"/>
    </location>
    <ligand>
        <name>S-adenosyl-L-methionine</name>
        <dbReference type="ChEBI" id="CHEBI:59789"/>
    </ligand>
</feature>
<evidence type="ECO:0000256" key="4">
    <source>
        <dbReference type="PROSITE-ProRule" id="PRU01024"/>
    </source>
</evidence>
<proteinExistence type="inferred from homology"/>
<keyword evidence="1 4" id="KW-0489">Methyltransferase</keyword>